<evidence type="ECO:0000256" key="14">
    <source>
        <dbReference type="RuleBase" id="RU365035"/>
    </source>
</evidence>
<evidence type="ECO:0000256" key="2">
    <source>
        <dbReference type="ARBA" id="ARBA00007885"/>
    </source>
</evidence>
<evidence type="ECO:0000313" key="17">
    <source>
        <dbReference type="Ensembl" id="ENSPMRP00000016838.1"/>
    </source>
</evidence>
<comment type="domain">
    <text evidence="14">The box 1 motif is required for JAK interaction and/or activation.</text>
</comment>
<dbReference type="GO" id="GO:0009897">
    <property type="term" value="C:external side of plasma membrane"/>
    <property type="evidence" value="ECO:0007669"/>
    <property type="project" value="TreeGrafter"/>
</dbReference>
<keyword evidence="5 14" id="KW-0479">Metal-binding</keyword>
<name>A0A670IXG7_PODMU</name>
<protein>
    <recommendedName>
        <fullName evidence="3 14">Prolactin receptor</fullName>
        <shortName evidence="14">PRL-R</shortName>
    </recommendedName>
</protein>
<evidence type="ECO:0000256" key="3">
    <source>
        <dbReference type="ARBA" id="ARBA00019818"/>
    </source>
</evidence>
<evidence type="ECO:0000256" key="5">
    <source>
        <dbReference type="ARBA" id="ARBA00022723"/>
    </source>
</evidence>
<keyword evidence="12 14" id="KW-0675">Receptor</keyword>
<sequence length="849" mass="95599">MDTFLSFPSFLEVVEEEKEEGEANLRLEMSPSGALILLLALNTWLVNGQSLPGKPTVRSCRTSGNETFTCWWKADSDGGLPTNYTLLYSTEGGKHAFECPDYTTGGPSSCYFDKSVTRLWKTYNITVKATNGMGSNVSDPHYVDLQTLAKVGPPTDLSLEVKQLKERTYVWAKWWPPRSVDDGTRQQICNYELRLRPTGEKEWETRFVGEQTQYEISQLHPAVKYTFQVRCITEHSERSEWSPETYLQLHSGQPPGKPELIRCRSPEKETFTCWWKPSSDGGLPSNYTLFYNKEGDKAYYECPDYTTAGPNSCHFDKKHTSLWMTYNFTITETNEMGSISSQPYYVDVANIVQPDPPENLSLEFEKKVYGKYLLLNWSPPSLGDIRSGWLTLEYELHIKPEGGQEWEKIFVGQRTTYKMFSVNPGERYVAKVRCRSDHGTWSDWSPESFIKLRKEFRLKDMLVWIFVAFLSFVVCLIMIWTLALKKINMVACLLPPVPGPKIKGFDAQLLEAGKTEELLSALGCQGFPPTPGYEDLLVEFLEIDDSEDQQLMPSTEKSHPNKNVKLAHQETDSDSGRGSCESPSLLTEKRKEAQNPLLELKTPDTYGVQNAHRNSMQESPKGGAEGQLPWINSGEPRPSTWCGGQLPSCQTSKCSYHDTVDVCKRAVSAMNINRKGSEEGKGCSQYPELIETLGKRKPAKLEKAADLLSNAQHGQAGLWLLPPERPPFSSTKPADYVEVHKVNHDGALAVLPKQKETVGKKEMPFVPGDTNEYTKVSTVVSNHILVLFPDPKAEALPSFQEPLKELAQSCQQSQAELNFSYCLTGPSTCKVQTGGLDYMDPNNFMCPFN</sequence>
<evidence type="ECO:0000259" key="16">
    <source>
        <dbReference type="PROSITE" id="PS50853"/>
    </source>
</evidence>
<dbReference type="GO" id="GO:0019955">
    <property type="term" value="F:cytokine binding"/>
    <property type="evidence" value="ECO:0007669"/>
    <property type="project" value="TreeGrafter"/>
</dbReference>
<accession>A0A670IXG7</accession>
<dbReference type="SMART" id="SM00060">
    <property type="entry name" value="FN3"/>
    <property type="match status" value="4"/>
</dbReference>
<dbReference type="GO" id="GO:0046872">
    <property type="term" value="F:metal ion binding"/>
    <property type="evidence" value="ECO:0007669"/>
    <property type="project" value="UniProtKB-KW"/>
</dbReference>
<dbReference type="GO" id="GO:0009617">
    <property type="term" value="P:response to bacterium"/>
    <property type="evidence" value="ECO:0007669"/>
    <property type="project" value="Ensembl"/>
</dbReference>
<keyword evidence="4 14" id="KW-0812">Transmembrane</keyword>
<dbReference type="InterPro" id="IPR050379">
    <property type="entry name" value="Type-I_Cytokine_Rcpt"/>
</dbReference>
<keyword evidence="13" id="KW-0325">Glycoprotein</keyword>
<dbReference type="GO" id="GO:0043235">
    <property type="term" value="C:receptor complex"/>
    <property type="evidence" value="ECO:0007669"/>
    <property type="project" value="TreeGrafter"/>
</dbReference>
<dbReference type="PANTHER" id="PTHR23036:SF86">
    <property type="entry name" value="PROLACTIN RECEPTOR"/>
    <property type="match status" value="1"/>
</dbReference>
<evidence type="ECO:0000256" key="10">
    <source>
        <dbReference type="ARBA" id="ARBA00023136"/>
    </source>
</evidence>
<dbReference type="InterPro" id="IPR003961">
    <property type="entry name" value="FN3_dom"/>
</dbReference>
<dbReference type="GO" id="GO:0007259">
    <property type="term" value="P:cell surface receptor signaling pathway via JAK-STAT"/>
    <property type="evidence" value="ECO:0007669"/>
    <property type="project" value="Ensembl"/>
</dbReference>
<dbReference type="GO" id="GO:0004925">
    <property type="term" value="F:prolactin receptor activity"/>
    <property type="evidence" value="ECO:0007669"/>
    <property type="project" value="Ensembl"/>
</dbReference>
<comment type="function">
    <text evidence="14">This is a receptor for the anterior pituitary hormone prolactin.</text>
</comment>
<gene>
    <name evidence="14 17" type="primary">PRLR</name>
</gene>
<dbReference type="InterPro" id="IPR036116">
    <property type="entry name" value="FN3_sf"/>
</dbReference>
<evidence type="ECO:0000256" key="8">
    <source>
        <dbReference type="ARBA" id="ARBA00022833"/>
    </source>
</evidence>
<reference evidence="17" key="3">
    <citation type="submission" date="2025-09" db="UniProtKB">
        <authorList>
            <consortium name="Ensembl"/>
        </authorList>
    </citation>
    <scope>IDENTIFICATION</scope>
</reference>
<dbReference type="GO" id="GO:0030856">
    <property type="term" value="P:regulation of epithelial cell differentiation"/>
    <property type="evidence" value="ECO:0007669"/>
    <property type="project" value="Ensembl"/>
</dbReference>
<evidence type="ECO:0000256" key="9">
    <source>
        <dbReference type="ARBA" id="ARBA00022989"/>
    </source>
</evidence>
<evidence type="ECO:0000256" key="7">
    <source>
        <dbReference type="ARBA" id="ARBA00022737"/>
    </source>
</evidence>
<dbReference type="Proteomes" id="UP000472272">
    <property type="component" value="Chromosome 11"/>
</dbReference>
<dbReference type="GeneTree" id="ENSGT00940000154851"/>
<comment type="subcellular location">
    <subcellularLocation>
        <location evidence="1 14">Membrane</location>
        <topology evidence="1 14">Single-pass type I membrane protein</topology>
    </subcellularLocation>
</comment>
<evidence type="ECO:0000256" key="15">
    <source>
        <dbReference type="SAM" id="MobiDB-lite"/>
    </source>
</evidence>
<dbReference type="InterPro" id="IPR013783">
    <property type="entry name" value="Ig-like_fold"/>
</dbReference>
<feature type="transmembrane region" description="Helical" evidence="14">
    <location>
        <begin position="461"/>
        <end position="483"/>
    </location>
</feature>
<evidence type="ECO:0000256" key="6">
    <source>
        <dbReference type="ARBA" id="ARBA00022729"/>
    </source>
</evidence>
<keyword evidence="8 14" id="KW-0862">Zinc</keyword>
<dbReference type="PROSITE" id="PS50853">
    <property type="entry name" value="FN3"/>
    <property type="match status" value="3"/>
</dbReference>
<feature type="domain" description="Fibronectin type-III" evidence="16">
    <location>
        <begin position="254"/>
        <end position="355"/>
    </location>
</feature>
<dbReference type="FunFam" id="2.60.40.10:FF:000287">
    <property type="entry name" value="Prolactin receptor"/>
    <property type="match status" value="2"/>
</dbReference>
<dbReference type="SUPFAM" id="SSF49265">
    <property type="entry name" value="Fibronectin type III"/>
    <property type="match status" value="4"/>
</dbReference>
<dbReference type="GO" id="GO:0120162">
    <property type="term" value="P:positive regulation of cold-induced thermogenesis"/>
    <property type="evidence" value="ECO:0007669"/>
    <property type="project" value="Ensembl"/>
</dbReference>
<evidence type="ECO:0000256" key="12">
    <source>
        <dbReference type="ARBA" id="ARBA00023170"/>
    </source>
</evidence>
<keyword evidence="6" id="KW-0732">Signal</keyword>
<organism evidence="17 18">
    <name type="scientific">Podarcis muralis</name>
    <name type="common">Wall lizard</name>
    <name type="synonym">Lacerta muralis</name>
    <dbReference type="NCBI Taxonomy" id="64176"/>
    <lineage>
        <taxon>Eukaryota</taxon>
        <taxon>Metazoa</taxon>
        <taxon>Chordata</taxon>
        <taxon>Craniata</taxon>
        <taxon>Vertebrata</taxon>
        <taxon>Euteleostomi</taxon>
        <taxon>Lepidosauria</taxon>
        <taxon>Squamata</taxon>
        <taxon>Bifurcata</taxon>
        <taxon>Unidentata</taxon>
        <taxon>Episquamata</taxon>
        <taxon>Laterata</taxon>
        <taxon>Lacertibaenia</taxon>
        <taxon>Lacertidae</taxon>
        <taxon>Podarcis</taxon>
    </lineage>
</organism>
<dbReference type="Gene3D" id="2.60.40.10">
    <property type="entry name" value="Immunoglobulins"/>
    <property type="match status" value="4"/>
</dbReference>
<evidence type="ECO:0000256" key="13">
    <source>
        <dbReference type="ARBA" id="ARBA00023180"/>
    </source>
</evidence>
<dbReference type="GO" id="GO:0030155">
    <property type="term" value="P:regulation of cell adhesion"/>
    <property type="evidence" value="ECO:0007669"/>
    <property type="project" value="Ensembl"/>
</dbReference>
<dbReference type="InterPro" id="IPR015152">
    <property type="entry name" value="Growth/epo_recpt_lig-bind"/>
</dbReference>
<dbReference type="GO" id="GO:0017046">
    <property type="term" value="F:peptide hormone binding"/>
    <property type="evidence" value="ECO:0007669"/>
    <property type="project" value="Ensembl"/>
</dbReference>
<dbReference type="PANTHER" id="PTHR23036">
    <property type="entry name" value="CYTOKINE RECEPTOR"/>
    <property type="match status" value="1"/>
</dbReference>
<dbReference type="GO" id="GO:0008289">
    <property type="term" value="F:lipid binding"/>
    <property type="evidence" value="ECO:0007669"/>
    <property type="project" value="Ensembl"/>
</dbReference>
<evidence type="ECO:0000313" key="18">
    <source>
        <dbReference type="Proteomes" id="UP000472272"/>
    </source>
</evidence>
<dbReference type="CDD" id="cd00063">
    <property type="entry name" value="FN3"/>
    <property type="match status" value="4"/>
</dbReference>
<keyword evidence="7" id="KW-0677">Repeat</keyword>
<keyword evidence="9 14" id="KW-1133">Transmembrane helix</keyword>
<reference evidence="17 18" key="1">
    <citation type="journal article" date="2019" name="Proc. Natl. Acad. Sci. U.S.A.">
        <title>Regulatory changes in pterin and carotenoid genes underlie balanced color polymorphisms in the wall lizard.</title>
        <authorList>
            <person name="Andrade P."/>
            <person name="Pinho C."/>
            <person name="Perez I de Lanuza G."/>
            <person name="Afonso S."/>
            <person name="Brejcha J."/>
            <person name="Rubin C.J."/>
            <person name="Wallerman O."/>
            <person name="Pereira P."/>
            <person name="Sabatino S.J."/>
            <person name="Bellati A."/>
            <person name="Pellitteri-Rosa D."/>
            <person name="Bosakova Z."/>
            <person name="Bunikis I."/>
            <person name="Carretero M.A."/>
            <person name="Feiner N."/>
            <person name="Marsik P."/>
            <person name="Pauperio F."/>
            <person name="Salvi D."/>
            <person name="Soler L."/>
            <person name="While G.M."/>
            <person name="Uller T."/>
            <person name="Font E."/>
            <person name="Andersson L."/>
            <person name="Carneiro M."/>
        </authorList>
    </citation>
    <scope>NUCLEOTIDE SEQUENCE</scope>
</reference>
<evidence type="ECO:0000256" key="4">
    <source>
        <dbReference type="ARBA" id="ARBA00022692"/>
    </source>
</evidence>
<reference evidence="17" key="2">
    <citation type="submission" date="2025-08" db="UniProtKB">
        <authorList>
            <consortium name="Ensembl"/>
        </authorList>
    </citation>
    <scope>IDENTIFICATION</scope>
</reference>
<feature type="domain" description="Fibronectin type-III" evidence="16">
    <location>
        <begin position="153"/>
        <end position="252"/>
    </location>
</feature>
<evidence type="ECO:0000256" key="1">
    <source>
        <dbReference type="ARBA" id="ARBA00004479"/>
    </source>
</evidence>
<dbReference type="FunFam" id="2.60.40.10:FF:000358">
    <property type="entry name" value="Prolactin receptor"/>
    <property type="match status" value="2"/>
</dbReference>
<dbReference type="GO" id="GO:0008284">
    <property type="term" value="P:positive regulation of cell population proliferation"/>
    <property type="evidence" value="ECO:0007669"/>
    <property type="project" value="TreeGrafter"/>
</dbReference>
<comment type="domain">
    <text evidence="14">The WSXWS motif appears to be necessary for proper protein folding and thereby efficient intracellular transport and cell-surface receptor binding.</text>
</comment>
<comment type="similarity">
    <text evidence="2 14">Belongs to the type I cytokine receptor family. Type 1 subfamily.</text>
</comment>
<dbReference type="Ensembl" id="ENSPMRT00000017945.1">
    <property type="protein sequence ID" value="ENSPMRP00000016838.1"/>
    <property type="gene ID" value="ENSPMRG00000011201.1"/>
</dbReference>
<evidence type="ECO:0000256" key="11">
    <source>
        <dbReference type="ARBA" id="ARBA00023157"/>
    </source>
</evidence>
<dbReference type="Pfam" id="PF09067">
    <property type="entry name" value="EpoR_lig-bind"/>
    <property type="match status" value="2"/>
</dbReference>
<proteinExistence type="inferred from homology"/>
<dbReference type="AlphaFoldDB" id="A0A670IXG7"/>
<keyword evidence="10 14" id="KW-0472">Membrane</keyword>
<feature type="region of interest" description="Disordered" evidence="15">
    <location>
        <begin position="551"/>
        <end position="604"/>
    </location>
</feature>
<keyword evidence="11 14" id="KW-1015">Disulfide bond</keyword>
<keyword evidence="18" id="KW-1185">Reference proteome</keyword>
<feature type="domain" description="Fibronectin type-III" evidence="16">
    <location>
        <begin position="356"/>
        <end position="455"/>
    </location>
</feature>
<dbReference type="Pfam" id="PF00041">
    <property type="entry name" value="fn3"/>
    <property type="match status" value="1"/>
</dbReference>
<dbReference type="GO" id="GO:0043066">
    <property type="term" value="P:negative regulation of apoptotic process"/>
    <property type="evidence" value="ECO:0007669"/>
    <property type="project" value="Ensembl"/>
</dbReference>
<dbReference type="OMA" id="ANITCTW"/>